<dbReference type="Gene3D" id="1.25.40.10">
    <property type="entry name" value="Tetratricopeptide repeat domain"/>
    <property type="match status" value="1"/>
</dbReference>
<evidence type="ECO:0000256" key="5">
    <source>
        <dbReference type="ARBA" id="ARBA00022777"/>
    </source>
</evidence>
<dbReference type="InterPro" id="IPR011009">
    <property type="entry name" value="Kinase-like_dom_sf"/>
</dbReference>
<dbReference type="EC" id="2.7.11.1" evidence="1"/>
<feature type="domain" description="Protein kinase" evidence="9">
    <location>
        <begin position="11"/>
        <end position="264"/>
    </location>
</feature>
<dbReference type="GO" id="GO:0005524">
    <property type="term" value="F:ATP binding"/>
    <property type="evidence" value="ECO:0007669"/>
    <property type="project" value="UniProtKB-UniRule"/>
</dbReference>
<dbReference type="PANTHER" id="PTHR43289:SF6">
    <property type="entry name" value="SERINE_THREONINE-PROTEIN KINASE NEKL-3"/>
    <property type="match status" value="1"/>
</dbReference>
<gene>
    <name evidence="10" type="ORF">OHV25_29920</name>
</gene>
<dbReference type="Gene3D" id="3.30.200.20">
    <property type="entry name" value="Phosphorylase Kinase, domain 1"/>
    <property type="match status" value="1"/>
</dbReference>
<dbReference type="EMBL" id="CP108253">
    <property type="protein sequence ID" value="WTU43496.1"/>
    <property type="molecule type" value="Genomic_DNA"/>
</dbReference>
<dbReference type="Pfam" id="PF00069">
    <property type="entry name" value="Pkinase"/>
    <property type="match status" value="1"/>
</dbReference>
<keyword evidence="6 7" id="KW-0067">ATP-binding</keyword>
<evidence type="ECO:0000256" key="8">
    <source>
        <dbReference type="SAM" id="MobiDB-lite"/>
    </source>
</evidence>
<keyword evidence="4 7" id="KW-0547">Nucleotide-binding</keyword>
<keyword evidence="5 10" id="KW-0418">Kinase</keyword>
<evidence type="ECO:0000256" key="3">
    <source>
        <dbReference type="ARBA" id="ARBA00022679"/>
    </source>
</evidence>
<dbReference type="PANTHER" id="PTHR43289">
    <property type="entry name" value="MITOGEN-ACTIVATED PROTEIN KINASE KINASE KINASE 20-RELATED"/>
    <property type="match status" value="1"/>
</dbReference>
<dbReference type="PROSITE" id="PS50011">
    <property type="entry name" value="PROTEIN_KINASE_DOM"/>
    <property type="match status" value="1"/>
</dbReference>
<dbReference type="CDD" id="cd14014">
    <property type="entry name" value="STKc_PknB_like"/>
    <property type="match status" value="1"/>
</dbReference>
<keyword evidence="2 10" id="KW-0723">Serine/threonine-protein kinase</keyword>
<name>A0AAU2H9A5_9ACTN</name>
<evidence type="ECO:0000313" key="10">
    <source>
        <dbReference type="EMBL" id="WTU43496.1"/>
    </source>
</evidence>
<sequence length="446" mass="47436">MAEPTLIGGRFEVLRRLGAGGMGEVYEALDTALDRRVAVKLIRSALMSDESGARFAREARALARIDHPNVVTVYEAGVQDDVPYLVMELLEGVGLQDLLRERGPQDEATVRAVAAGICEALAAVHRAGMVHRDVKPSNVQLTRTGRVALHDFGIAQQHDSTAVTRTGIVVGTPAYLAPEQLMGAPSGPQSDMYAVGSCIFAMLTGAPPFAAESVHAIMFRITQEPAPPLHGSPGIPDDLADLVAALLQKEPAKRPTAQAAIPLLRCPADADELVAEAVTGELRQRAVENFAPLAPEARSATTPEPPEPPAAVSKEAREAPPWQLPQPDEPLALSRSTRSQILLAMSPEAAEARQREAVNLVLRGSLEEAVQLLSVVAEVWRTSYGPDHPATLTCNYWQGVCLARLGAAGEAVAKFSTVSAAAHRALTQQKLARIASGAEPHPSDER</sequence>
<feature type="binding site" evidence="7">
    <location>
        <position position="40"/>
    </location>
    <ligand>
        <name>ATP</name>
        <dbReference type="ChEBI" id="CHEBI:30616"/>
    </ligand>
</feature>
<dbReference type="SMART" id="SM00220">
    <property type="entry name" value="S_TKc"/>
    <property type="match status" value="1"/>
</dbReference>
<protein>
    <recommendedName>
        <fullName evidence="1">non-specific serine/threonine protein kinase</fullName>
        <ecNumber evidence="1">2.7.11.1</ecNumber>
    </recommendedName>
</protein>
<evidence type="ECO:0000256" key="7">
    <source>
        <dbReference type="PROSITE-ProRule" id="PRU10141"/>
    </source>
</evidence>
<reference evidence="10" key="1">
    <citation type="submission" date="2022-10" db="EMBL/GenBank/DDBJ databases">
        <title>The complete genomes of actinobacterial strains from the NBC collection.</title>
        <authorList>
            <person name="Joergensen T.S."/>
            <person name="Alvarez Arevalo M."/>
            <person name="Sterndorff E.B."/>
            <person name="Faurdal D."/>
            <person name="Vuksanovic O."/>
            <person name="Mourched A.-S."/>
            <person name="Charusanti P."/>
            <person name="Shaw S."/>
            <person name="Blin K."/>
            <person name="Weber T."/>
        </authorList>
    </citation>
    <scope>NUCLEOTIDE SEQUENCE</scope>
    <source>
        <strain evidence="10">NBC_00060</strain>
    </source>
</reference>
<dbReference type="SUPFAM" id="SSF56112">
    <property type="entry name" value="Protein kinase-like (PK-like)"/>
    <property type="match status" value="1"/>
</dbReference>
<dbReference type="AlphaFoldDB" id="A0AAU2H9A5"/>
<dbReference type="InterPro" id="IPR000719">
    <property type="entry name" value="Prot_kinase_dom"/>
</dbReference>
<dbReference type="InterPro" id="IPR017441">
    <property type="entry name" value="Protein_kinase_ATP_BS"/>
</dbReference>
<evidence type="ECO:0000256" key="4">
    <source>
        <dbReference type="ARBA" id="ARBA00022741"/>
    </source>
</evidence>
<dbReference type="GO" id="GO:0004674">
    <property type="term" value="F:protein serine/threonine kinase activity"/>
    <property type="evidence" value="ECO:0007669"/>
    <property type="project" value="UniProtKB-KW"/>
</dbReference>
<dbReference type="SUPFAM" id="SSF48452">
    <property type="entry name" value="TPR-like"/>
    <property type="match status" value="1"/>
</dbReference>
<organism evidence="10">
    <name type="scientific">Streptomyces sp. NBC_00060</name>
    <dbReference type="NCBI Taxonomy" id="2975636"/>
    <lineage>
        <taxon>Bacteria</taxon>
        <taxon>Bacillati</taxon>
        <taxon>Actinomycetota</taxon>
        <taxon>Actinomycetes</taxon>
        <taxon>Kitasatosporales</taxon>
        <taxon>Streptomycetaceae</taxon>
        <taxon>Streptomyces</taxon>
    </lineage>
</organism>
<dbReference type="PROSITE" id="PS00107">
    <property type="entry name" value="PROTEIN_KINASE_ATP"/>
    <property type="match status" value="1"/>
</dbReference>
<feature type="region of interest" description="Disordered" evidence="8">
    <location>
        <begin position="295"/>
        <end position="331"/>
    </location>
</feature>
<evidence type="ECO:0000256" key="1">
    <source>
        <dbReference type="ARBA" id="ARBA00012513"/>
    </source>
</evidence>
<dbReference type="InterPro" id="IPR011990">
    <property type="entry name" value="TPR-like_helical_dom_sf"/>
</dbReference>
<accession>A0AAU2H9A5</accession>
<proteinExistence type="predicted"/>
<keyword evidence="3" id="KW-0808">Transferase</keyword>
<evidence type="ECO:0000256" key="2">
    <source>
        <dbReference type="ARBA" id="ARBA00022527"/>
    </source>
</evidence>
<evidence type="ECO:0000256" key="6">
    <source>
        <dbReference type="ARBA" id="ARBA00022840"/>
    </source>
</evidence>
<evidence type="ECO:0000259" key="9">
    <source>
        <dbReference type="PROSITE" id="PS50011"/>
    </source>
</evidence>
<dbReference type="Gene3D" id="1.10.510.10">
    <property type="entry name" value="Transferase(Phosphotransferase) domain 1"/>
    <property type="match status" value="1"/>
</dbReference>